<dbReference type="EMBL" id="JAGKQM010000015">
    <property type="protein sequence ID" value="KAH0878918.1"/>
    <property type="molecule type" value="Genomic_DNA"/>
</dbReference>
<gene>
    <name evidence="1" type="ORF">HID58_066312</name>
</gene>
<evidence type="ECO:0000313" key="1">
    <source>
        <dbReference type="EMBL" id="KAH0878918.1"/>
    </source>
</evidence>
<comment type="caution">
    <text evidence="1">The sequence shown here is derived from an EMBL/GenBank/DDBJ whole genome shotgun (WGS) entry which is preliminary data.</text>
</comment>
<evidence type="ECO:0000313" key="2">
    <source>
        <dbReference type="Proteomes" id="UP000824890"/>
    </source>
</evidence>
<sequence length="429" mass="48305">MKVPMVFREWDPGRKRVGIAHEIPNLHQDYGISKQGKVHDDLIRGDQSGLIGLQGNMKKTEIDRGSKILRSTIYTDTCDLGSSSGDGLDNKGDSFGFTWRVDKGINDLLEVGPGKIIAILEDNQIGEREEKKQGPGKVLFKNQTVAGRSIMKKLVQGFVLPHKRTSAEDAKAGIRAHPNHDTFMDQSDKEVKLRWQVVWAELQWAELQWQFTHNTLVFRLFGFIIGTTTDSALGLIKPTVQDGMEGNHTDMLESGFVAVLSCLLTRRMMYATGGGPKHIWFSIWFGLVVLDYGHRWDKSASQQTVQMGRDNDNKCSLCYFDAVFCYHSSLSITVCNVVLSMFGNTMDFAGFYFGCNMSLSRTYFRWGIWSLSNITSSETSLNTGKYGMFSLVRLMQWMHLTLILWSGSKIRSNIGAVIVGFDVRLHTKV</sequence>
<keyword evidence="2" id="KW-1185">Reference proteome</keyword>
<reference evidence="1 2" key="1">
    <citation type="submission" date="2021-05" db="EMBL/GenBank/DDBJ databases">
        <title>Genome Assembly of Synthetic Allotetraploid Brassica napus Reveals Homoeologous Exchanges between Subgenomes.</title>
        <authorList>
            <person name="Davis J.T."/>
        </authorList>
    </citation>
    <scope>NUCLEOTIDE SEQUENCE [LARGE SCALE GENOMIC DNA]</scope>
    <source>
        <strain evidence="2">cv. Da-Ae</strain>
        <tissue evidence="1">Seedling</tissue>
    </source>
</reference>
<organism evidence="1 2">
    <name type="scientific">Brassica napus</name>
    <name type="common">Rape</name>
    <dbReference type="NCBI Taxonomy" id="3708"/>
    <lineage>
        <taxon>Eukaryota</taxon>
        <taxon>Viridiplantae</taxon>
        <taxon>Streptophyta</taxon>
        <taxon>Embryophyta</taxon>
        <taxon>Tracheophyta</taxon>
        <taxon>Spermatophyta</taxon>
        <taxon>Magnoliopsida</taxon>
        <taxon>eudicotyledons</taxon>
        <taxon>Gunneridae</taxon>
        <taxon>Pentapetalae</taxon>
        <taxon>rosids</taxon>
        <taxon>malvids</taxon>
        <taxon>Brassicales</taxon>
        <taxon>Brassicaceae</taxon>
        <taxon>Brassiceae</taxon>
        <taxon>Brassica</taxon>
    </lineage>
</organism>
<protein>
    <submittedName>
        <fullName evidence="1">Uncharacterized protein</fullName>
    </submittedName>
</protein>
<accession>A0ABQ7ZFQ8</accession>
<proteinExistence type="predicted"/>
<dbReference type="Proteomes" id="UP000824890">
    <property type="component" value="Unassembled WGS sequence"/>
</dbReference>
<name>A0ABQ7ZFQ8_BRANA</name>